<evidence type="ECO:0000313" key="3">
    <source>
        <dbReference type="EMBL" id="MCK9685042.1"/>
    </source>
</evidence>
<dbReference type="AlphaFoldDB" id="A0A9X1YIJ9"/>
<gene>
    <name evidence="3" type="ORF">LPC04_04890</name>
</gene>
<organism evidence="3 4">
    <name type="scientific">Scleromatobacter humisilvae</name>
    <dbReference type="NCBI Taxonomy" id="2897159"/>
    <lineage>
        <taxon>Bacteria</taxon>
        <taxon>Pseudomonadati</taxon>
        <taxon>Pseudomonadota</taxon>
        <taxon>Betaproteobacteria</taxon>
        <taxon>Burkholderiales</taxon>
        <taxon>Sphaerotilaceae</taxon>
        <taxon>Scleromatobacter</taxon>
    </lineage>
</organism>
<name>A0A9X1YIJ9_9BURK</name>
<keyword evidence="4" id="KW-1185">Reference proteome</keyword>
<reference evidence="3" key="1">
    <citation type="submission" date="2021-11" db="EMBL/GenBank/DDBJ databases">
        <title>BS-T2-15 a new species belonging to the Comamonadaceae family isolated from the soil of a French oak forest.</title>
        <authorList>
            <person name="Mieszkin S."/>
            <person name="Alain K."/>
        </authorList>
    </citation>
    <scope>NUCLEOTIDE SEQUENCE</scope>
    <source>
        <strain evidence="3">BS-T2-15</strain>
    </source>
</reference>
<accession>A0A9X1YIJ9</accession>
<feature type="region of interest" description="Disordered" evidence="1">
    <location>
        <begin position="52"/>
        <end position="88"/>
    </location>
</feature>
<evidence type="ECO:0000256" key="1">
    <source>
        <dbReference type="SAM" id="MobiDB-lite"/>
    </source>
</evidence>
<feature type="signal peptide" evidence="2">
    <location>
        <begin position="1"/>
        <end position="19"/>
    </location>
</feature>
<evidence type="ECO:0000256" key="2">
    <source>
        <dbReference type="SAM" id="SignalP"/>
    </source>
</evidence>
<sequence>MFKASCALALAALSFAAQAQVNKCPQADGSVSYQSTPCGVGEARAERVSAAQLNAAQRAREARAHPKPAAASGAHARPRASKPASSAR</sequence>
<evidence type="ECO:0008006" key="5">
    <source>
        <dbReference type="Google" id="ProtNLM"/>
    </source>
</evidence>
<feature type="chain" id="PRO_5040738911" description="DUF4124 domain-containing protein" evidence="2">
    <location>
        <begin position="20"/>
        <end position="88"/>
    </location>
</feature>
<feature type="compositionally biased region" description="Low complexity" evidence="1">
    <location>
        <begin position="67"/>
        <end position="88"/>
    </location>
</feature>
<protein>
    <recommendedName>
        <fullName evidence="5">DUF4124 domain-containing protein</fullName>
    </recommendedName>
</protein>
<proteinExistence type="predicted"/>
<keyword evidence="2" id="KW-0732">Signal</keyword>
<dbReference type="EMBL" id="JAJLJH010000001">
    <property type="protein sequence ID" value="MCK9685042.1"/>
    <property type="molecule type" value="Genomic_DNA"/>
</dbReference>
<dbReference type="Proteomes" id="UP001139353">
    <property type="component" value="Unassembled WGS sequence"/>
</dbReference>
<comment type="caution">
    <text evidence="3">The sequence shown here is derived from an EMBL/GenBank/DDBJ whole genome shotgun (WGS) entry which is preliminary data.</text>
</comment>
<evidence type="ECO:0000313" key="4">
    <source>
        <dbReference type="Proteomes" id="UP001139353"/>
    </source>
</evidence>
<dbReference type="RefSeq" id="WP_275681060.1">
    <property type="nucleotide sequence ID" value="NZ_JAJLJH010000001.1"/>
</dbReference>